<evidence type="ECO:0000313" key="2">
    <source>
        <dbReference type="EMBL" id="KZT19547.1"/>
    </source>
</evidence>
<gene>
    <name evidence="2" type="ORF">NEOLEDRAFT_941115</name>
</gene>
<dbReference type="Proteomes" id="UP000076761">
    <property type="component" value="Unassembled WGS sequence"/>
</dbReference>
<feature type="region of interest" description="Disordered" evidence="1">
    <location>
        <begin position="49"/>
        <end position="80"/>
    </location>
</feature>
<evidence type="ECO:0000313" key="3">
    <source>
        <dbReference type="Proteomes" id="UP000076761"/>
    </source>
</evidence>
<evidence type="ECO:0000256" key="1">
    <source>
        <dbReference type="SAM" id="MobiDB-lite"/>
    </source>
</evidence>
<name>A0A165NF09_9AGAM</name>
<dbReference type="InParanoid" id="A0A165NF09"/>
<organism evidence="2 3">
    <name type="scientific">Neolentinus lepideus HHB14362 ss-1</name>
    <dbReference type="NCBI Taxonomy" id="1314782"/>
    <lineage>
        <taxon>Eukaryota</taxon>
        <taxon>Fungi</taxon>
        <taxon>Dikarya</taxon>
        <taxon>Basidiomycota</taxon>
        <taxon>Agaricomycotina</taxon>
        <taxon>Agaricomycetes</taxon>
        <taxon>Gloeophyllales</taxon>
        <taxon>Gloeophyllaceae</taxon>
        <taxon>Neolentinus</taxon>
    </lineage>
</organism>
<reference evidence="2 3" key="1">
    <citation type="journal article" date="2016" name="Mol. Biol. Evol.">
        <title>Comparative Genomics of Early-Diverging Mushroom-Forming Fungi Provides Insights into the Origins of Lignocellulose Decay Capabilities.</title>
        <authorList>
            <person name="Nagy L.G."/>
            <person name="Riley R."/>
            <person name="Tritt A."/>
            <person name="Adam C."/>
            <person name="Daum C."/>
            <person name="Floudas D."/>
            <person name="Sun H."/>
            <person name="Yadav J.S."/>
            <person name="Pangilinan J."/>
            <person name="Larsson K.H."/>
            <person name="Matsuura K."/>
            <person name="Barry K."/>
            <person name="Labutti K."/>
            <person name="Kuo R."/>
            <person name="Ohm R.A."/>
            <person name="Bhattacharya S.S."/>
            <person name="Shirouzu T."/>
            <person name="Yoshinaga Y."/>
            <person name="Martin F.M."/>
            <person name="Grigoriev I.V."/>
            <person name="Hibbett D.S."/>
        </authorList>
    </citation>
    <scope>NUCLEOTIDE SEQUENCE [LARGE SCALE GENOMIC DNA]</scope>
    <source>
        <strain evidence="2 3">HHB14362 ss-1</strain>
    </source>
</reference>
<sequence length="153" mass="17058">MFKHHNIYLGSPSASWLLLRTLHRSKIRRRDPRCRSTRSSGRALLLSLFSSRRGPERTRQAPRGPHPQGRVRCARPPSRALPHRGRAHLAVSTFSCSYRDSELTGAWWTQCCAAGQSGPGECHDAGAGFAEQGGKGYRPVDGMDQSRNTHVWV</sequence>
<proteinExistence type="predicted"/>
<dbReference type="AlphaFoldDB" id="A0A165NF09"/>
<dbReference type="EMBL" id="KV425638">
    <property type="protein sequence ID" value="KZT19547.1"/>
    <property type="molecule type" value="Genomic_DNA"/>
</dbReference>
<keyword evidence="3" id="KW-1185">Reference proteome</keyword>
<accession>A0A165NF09</accession>
<protein>
    <submittedName>
        <fullName evidence="2">Uncharacterized protein</fullName>
    </submittedName>
</protein>